<feature type="compositionally biased region" description="Gly residues" evidence="1">
    <location>
        <begin position="288"/>
        <end position="299"/>
    </location>
</feature>
<gene>
    <name evidence="3" type="ORF">MKK02DRAFT_31891</name>
</gene>
<dbReference type="Proteomes" id="UP001164286">
    <property type="component" value="Unassembled WGS sequence"/>
</dbReference>
<evidence type="ECO:0000313" key="3">
    <source>
        <dbReference type="EMBL" id="KAI9638455.1"/>
    </source>
</evidence>
<evidence type="ECO:0000256" key="1">
    <source>
        <dbReference type="SAM" id="MobiDB-lite"/>
    </source>
</evidence>
<protein>
    <submittedName>
        <fullName evidence="3">Uncharacterized protein</fullName>
    </submittedName>
</protein>
<dbReference type="GeneID" id="77727601"/>
<reference evidence="3" key="1">
    <citation type="journal article" date="2022" name="G3 (Bethesda)">
        <title>High quality genome of the basidiomycete yeast Dioszegia hungarica PDD-24b-2 isolated from cloud water.</title>
        <authorList>
            <person name="Jarrige D."/>
            <person name="Haridas S."/>
            <person name="Bleykasten-Grosshans C."/>
            <person name="Joly M."/>
            <person name="Nadalig T."/>
            <person name="Sancelme M."/>
            <person name="Vuilleumier S."/>
            <person name="Grigoriev I.V."/>
            <person name="Amato P."/>
            <person name="Bringel F."/>
        </authorList>
    </citation>
    <scope>NUCLEOTIDE SEQUENCE</scope>
    <source>
        <strain evidence="3">PDD-24b-2</strain>
    </source>
</reference>
<feature type="region of interest" description="Disordered" evidence="1">
    <location>
        <begin position="215"/>
        <end position="248"/>
    </location>
</feature>
<evidence type="ECO:0000256" key="2">
    <source>
        <dbReference type="SAM" id="SignalP"/>
    </source>
</evidence>
<keyword evidence="2" id="KW-0732">Signal</keyword>
<dbReference type="AlphaFoldDB" id="A0AA38HD64"/>
<name>A0AA38HD64_9TREE</name>
<dbReference type="EMBL" id="JAKWFO010000003">
    <property type="protein sequence ID" value="KAI9638455.1"/>
    <property type="molecule type" value="Genomic_DNA"/>
</dbReference>
<sequence length="348" mass="34277">MLVSRLLAALTVSVVALIPSADGRFLMKRNPSIDNPQPAEVATPSCHTNAECIQQGLPVLAPRSKRDQQQARAEIQRREVISLTQTCGAGQFVGLPDGKYRLTIAGAQGGVGSNYGSVGGLGAVVDTNITIRTGSNGILFSYYIGCAGIREPAFEGSFGGGGGSFFWITPPGKYPQDGADVNAVLLAAGGGGGAGYFRGSGGPGGTDPYAAQTAEGGIDGGDDGRGGGGGAGYMTAGEGSDGQSGYGGSQSPYYGGTFKGGNTGYAGSPYATTGGAGGGGGASSAGGGGGGGFHGGNGGRSSDASRRAEGGTGGSSYAKQQTDPRWLITVLSAVATQAGSGSIRLERY</sequence>
<accession>A0AA38HD64</accession>
<comment type="caution">
    <text evidence="3">The sequence shown here is derived from an EMBL/GenBank/DDBJ whole genome shotgun (WGS) entry which is preliminary data.</text>
</comment>
<proteinExistence type="predicted"/>
<feature type="signal peptide" evidence="2">
    <location>
        <begin position="1"/>
        <end position="23"/>
    </location>
</feature>
<feature type="region of interest" description="Disordered" evidence="1">
    <location>
        <begin position="288"/>
        <end position="322"/>
    </location>
</feature>
<feature type="chain" id="PRO_5041245943" evidence="2">
    <location>
        <begin position="24"/>
        <end position="348"/>
    </location>
</feature>
<keyword evidence="4" id="KW-1185">Reference proteome</keyword>
<feature type="compositionally biased region" description="Gly residues" evidence="1">
    <location>
        <begin position="239"/>
        <end position="248"/>
    </location>
</feature>
<organism evidence="3 4">
    <name type="scientific">Dioszegia hungarica</name>
    <dbReference type="NCBI Taxonomy" id="4972"/>
    <lineage>
        <taxon>Eukaryota</taxon>
        <taxon>Fungi</taxon>
        <taxon>Dikarya</taxon>
        <taxon>Basidiomycota</taxon>
        <taxon>Agaricomycotina</taxon>
        <taxon>Tremellomycetes</taxon>
        <taxon>Tremellales</taxon>
        <taxon>Bulleribasidiaceae</taxon>
        <taxon>Dioszegia</taxon>
    </lineage>
</organism>
<evidence type="ECO:0000313" key="4">
    <source>
        <dbReference type="Proteomes" id="UP001164286"/>
    </source>
</evidence>
<dbReference type="RefSeq" id="XP_052948232.1">
    <property type="nucleotide sequence ID" value="XM_053088396.1"/>
</dbReference>